<dbReference type="GO" id="GO:0020037">
    <property type="term" value="F:heme binding"/>
    <property type="evidence" value="ECO:0007669"/>
    <property type="project" value="InterPro"/>
</dbReference>
<evidence type="ECO:0000256" key="4">
    <source>
        <dbReference type="ARBA" id="ARBA00022692"/>
    </source>
</evidence>
<name>A0A1R3TAQ6_9HYPH</name>
<dbReference type="AlphaFoldDB" id="A0A1R3TAQ6"/>
<dbReference type="PANTHER" id="PTHR10266:SF3">
    <property type="entry name" value="CYTOCHROME C1, HEME PROTEIN, MITOCHONDRIAL"/>
    <property type="match status" value="1"/>
</dbReference>
<dbReference type="GO" id="GO:0016020">
    <property type="term" value="C:membrane"/>
    <property type="evidence" value="ECO:0007669"/>
    <property type="project" value="UniProtKB-SubCell"/>
</dbReference>
<reference evidence="11" key="1">
    <citation type="submission" date="2016-10" db="EMBL/GenBank/DDBJ databases">
        <authorList>
            <person name="Wibberg D."/>
        </authorList>
    </citation>
    <scope>NUCLEOTIDE SEQUENCE [LARGE SCALE GENOMIC DNA]</scope>
</reference>
<dbReference type="InterPro" id="IPR036909">
    <property type="entry name" value="Cyt_c-like_dom_sf"/>
</dbReference>
<protein>
    <recommendedName>
        <fullName evidence="2">Cytochrome c1</fullName>
    </recommendedName>
</protein>
<dbReference type="InterPro" id="IPR009056">
    <property type="entry name" value="Cyt_c-like_dom"/>
</dbReference>
<dbReference type="Gene3D" id="1.20.5.100">
    <property type="entry name" value="Cytochrome c1, transmembrane anchor, C-terminal"/>
    <property type="match status" value="1"/>
</dbReference>
<dbReference type="Gene3D" id="1.10.760.10">
    <property type="entry name" value="Cytochrome c-like domain"/>
    <property type="match status" value="1"/>
</dbReference>
<dbReference type="RefSeq" id="WP_077117672.1">
    <property type="nucleotide sequence ID" value="NZ_CP192797.1"/>
</dbReference>
<evidence type="ECO:0000256" key="8">
    <source>
        <dbReference type="ARBA" id="ARBA00023136"/>
    </source>
</evidence>
<feature type="binding site" description="covalent" evidence="9">
    <location>
        <position position="81"/>
    </location>
    <ligand>
        <name>heme c</name>
        <dbReference type="ChEBI" id="CHEBI:61717"/>
    </ligand>
</feature>
<evidence type="ECO:0000256" key="1">
    <source>
        <dbReference type="ARBA" id="ARBA00004370"/>
    </source>
</evidence>
<evidence type="ECO:0000256" key="2">
    <source>
        <dbReference type="ARBA" id="ARBA00016165"/>
    </source>
</evidence>
<feature type="binding site" description="covalent" evidence="9">
    <location>
        <position position="78"/>
    </location>
    <ligand>
        <name>heme c</name>
        <dbReference type="ChEBI" id="CHEBI:61717"/>
    </ligand>
</feature>
<evidence type="ECO:0000256" key="3">
    <source>
        <dbReference type="ARBA" id="ARBA00022617"/>
    </source>
</evidence>
<keyword evidence="8" id="KW-0472">Membrane</keyword>
<evidence type="ECO:0000313" key="11">
    <source>
        <dbReference type="Proteomes" id="UP000187891"/>
    </source>
</evidence>
<keyword evidence="6" id="KW-1133">Transmembrane helix</keyword>
<keyword evidence="5 9" id="KW-0479">Metal-binding</keyword>
<proteinExistence type="predicted"/>
<evidence type="ECO:0000256" key="9">
    <source>
        <dbReference type="PIRSR" id="PIRSR602326-1"/>
    </source>
</evidence>
<dbReference type="InterPro" id="IPR002326">
    <property type="entry name" value="Cyt_c1"/>
</dbReference>
<keyword evidence="4" id="KW-0812">Transmembrane</keyword>
<organism evidence="10 11">
    <name type="scientific">Agrobacterium rosae</name>
    <dbReference type="NCBI Taxonomy" id="1972867"/>
    <lineage>
        <taxon>Bacteria</taxon>
        <taxon>Pseudomonadati</taxon>
        <taxon>Pseudomonadota</taxon>
        <taxon>Alphaproteobacteria</taxon>
        <taxon>Hyphomicrobiales</taxon>
        <taxon>Rhizobiaceae</taxon>
        <taxon>Rhizobium/Agrobacterium group</taxon>
        <taxon>Agrobacterium</taxon>
    </lineage>
</organism>
<evidence type="ECO:0000256" key="7">
    <source>
        <dbReference type="ARBA" id="ARBA00023004"/>
    </source>
</evidence>
<dbReference type="Pfam" id="PF02167">
    <property type="entry name" value="Cytochrom_C1"/>
    <property type="match status" value="1"/>
</dbReference>
<dbReference type="STRING" id="1907666.DSM25559_0540"/>
<dbReference type="PROSITE" id="PS51007">
    <property type="entry name" value="CYTC"/>
    <property type="match status" value="1"/>
</dbReference>
<keyword evidence="7 9" id="KW-0408">Iron</keyword>
<accession>A0A1R3TAQ6</accession>
<comment type="subcellular location">
    <subcellularLocation>
        <location evidence="1">Membrane</location>
    </subcellularLocation>
</comment>
<sequence length="295" mass="32191">MKKLVTSIALIAVMAGFGSAVSAAEEAHDLKAQTEHAIAGGHFPILKPQEEKWSFAGPFGKYDKGQLQRGLKIYKEVCSACHSMNLVSFRTLEGLGYSEDQVKAFAAEYEVQDGPNADGEMFTRKAVPSDHFPSPYPNKEAAAASNGGAAPPDMSLLAKARGVERGFPQFVFDMIPFVGGYQEGGPDYIHALLTGYQDAPAGIEVAEGTHFNPHFGSAIALKMAPPISKDQVTYDDGTPQTLDQYSQDVSAFLMWAAEPHLEERKRTGFMVMVFLLIFTGLIYLTKKSVYSRKEH</sequence>
<keyword evidence="3 9" id="KW-0349">Heme</keyword>
<evidence type="ECO:0000256" key="5">
    <source>
        <dbReference type="ARBA" id="ARBA00022723"/>
    </source>
</evidence>
<dbReference type="GO" id="GO:0009055">
    <property type="term" value="F:electron transfer activity"/>
    <property type="evidence" value="ECO:0007669"/>
    <property type="project" value="InterPro"/>
</dbReference>
<feature type="binding site" description="covalent" evidence="9">
    <location>
        <position position="82"/>
    </location>
    <ligand>
        <name>heme c</name>
        <dbReference type="ChEBI" id="CHEBI:61717"/>
    </ligand>
</feature>
<evidence type="ECO:0000256" key="6">
    <source>
        <dbReference type="ARBA" id="ARBA00022989"/>
    </source>
</evidence>
<dbReference type="EMBL" id="FMUE01000001">
    <property type="protein sequence ID" value="SCX05569.1"/>
    <property type="molecule type" value="Genomic_DNA"/>
</dbReference>
<dbReference type="FunFam" id="1.10.760.10:FF:000011">
    <property type="entry name" value="Cytochrome c1, putative"/>
    <property type="match status" value="1"/>
</dbReference>
<dbReference type="GO" id="GO:0046872">
    <property type="term" value="F:metal ion binding"/>
    <property type="evidence" value="ECO:0007669"/>
    <property type="project" value="UniProtKB-KW"/>
</dbReference>
<evidence type="ECO:0000313" key="10">
    <source>
        <dbReference type="EMBL" id="SCX05569.1"/>
    </source>
</evidence>
<dbReference type="SUPFAM" id="SSF46626">
    <property type="entry name" value="Cytochrome c"/>
    <property type="match status" value="1"/>
</dbReference>
<gene>
    <name evidence="10" type="primary">fbcH_1</name>
    <name evidence="10" type="ORF">DSM25559_0540</name>
</gene>
<feature type="binding site" description="covalent" evidence="9">
    <location>
        <position position="223"/>
    </location>
    <ligand>
        <name>heme c</name>
        <dbReference type="ChEBI" id="CHEBI:61717"/>
    </ligand>
</feature>
<comment type="cofactor">
    <cofactor evidence="9">
        <name>heme c</name>
        <dbReference type="ChEBI" id="CHEBI:61717"/>
    </cofactor>
    <text evidence="9">Binds 1 heme c group covalently per subunit.</text>
</comment>
<dbReference type="PRINTS" id="PR00603">
    <property type="entry name" value="CYTOCHROMEC1"/>
</dbReference>
<dbReference type="Proteomes" id="UP000187891">
    <property type="component" value="Unassembled WGS sequence"/>
</dbReference>
<dbReference type="PANTHER" id="PTHR10266">
    <property type="entry name" value="CYTOCHROME C1"/>
    <property type="match status" value="1"/>
</dbReference>